<proteinExistence type="inferred from homology"/>
<dbReference type="GO" id="GO:0016788">
    <property type="term" value="F:hydrolase activity, acting on ester bonds"/>
    <property type="evidence" value="ECO:0007669"/>
    <property type="project" value="TreeGrafter"/>
</dbReference>
<dbReference type="Proteomes" id="UP000325296">
    <property type="component" value="Unassembled WGS sequence"/>
</dbReference>
<evidence type="ECO:0000256" key="3">
    <source>
        <dbReference type="SAM" id="SignalP"/>
    </source>
</evidence>
<dbReference type="SUPFAM" id="SSF53474">
    <property type="entry name" value="alpha/beta-Hydrolases"/>
    <property type="match status" value="1"/>
</dbReference>
<evidence type="ECO:0000313" key="6">
    <source>
        <dbReference type="Proteomes" id="UP000199620"/>
    </source>
</evidence>
<evidence type="ECO:0000256" key="2">
    <source>
        <dbReference type="ARBA" id="ARBA00022801"/>
    </source>
</evidence>
<feature type="chain" id="PRO_5022963584" evidence="3">
    <location>
        <begin position="19"/>
        <end position="309"/>
    </location>
</feature>
<dbReference type="EMBL" id="LT629800">
    <property type="protein sequence ID" value="SDU87661.1"/>
    <property type="molecule type" value="Genomic_DNA"/>
</dbReference>
<dbReference type="PANTHER" id="PTHR40841:SF2">
    <property type="entry name" value="SIDEROPHORE-DEGRADING ESTERASE (EUROFUNG)"/>
    <property type="match status" value="1"/>
</dbReference>
<evidence type="ECO:0000313" key="5">
    <source>
        <dbReference type="EMBL" id="SDU87661.1"/>
    </source>
</evidence>
<reference evidence="5 6" key="1">
    <citation type="submission" date="2016-10" db="EMBL/GenBank/DDBJ databases">
        <authorList>
            <person name="Varghese N."/>
            <person name="Submissions S."/>
        </authorList>
    </citation>
    <scope>NUCLEOTIDE SEQUENCE [LARGE SCALE GENOMIC DNA]</scope>
    <source>
        <strain evidence="5 6">BS2771</strain>
    </source>
</reference>
<dbReference type="Proteomes" id="UP000199620">
    <property type="component" value="Chromosome I"/>
</dbReference>
<dbReference type="OrthoDB" id="9784036at2"/>
<organism evidence="4 7">
    <name type="scientific">Pseudomonas brenneri</name>
    <dbReference type="NCBI Taxonomy" id="129817"/>
    <lineage>
        <taxon>Bacteria</taxon>
        <taxon>Pseudomonadati</taxon>
        <taxon>Pseudomonadota</taxon>
        <taxon>Gammaproteobacteria</taxon>
        <taxon>Pseudomonadales</taxon>
        <taxon>Pseudomonadaceae</taxon>
        <taxon>Pseudomonas</taxon>
    </lineage>
</organism>
<keyword evidence="2 4" id="KW-0378">Hydrolase</keyword>
<keyword evidence="3" id="KW-0732">Signal</keyword>
<dbReference type="AlphaFoldDB" id="A0A5B2UZN7"/>
<gene>
    <name evidence="4" type="ORF">F1720_07835</name>
    <name evidence="5" type="ORF">SAMN04490181_0891</name>
</gene>
<comment type="similarity">
    <text evidence="1">Belongs to the esterase D family.</text>
</comment>
<evidence type="ECO:0000313" key="7">
    <source>
        <dbReference type="Proteomes" id="UP000325296"/>
    </source>
</evidence>
<sequence>MGRLISLALLLMAQAAVAKPAPDQLMDAPVLREASAYRFSTLELESADGARHYRIWLGQPPAVSDASPVAYLLDGNAAMAALDSQGLNQLAQSASPPVLVAVGYATPLRIERNARTFDYTPRVGSAVEQRDPLTAVPSGGADVFLDLLSGNIRPQVNQRLGITPQRQLLWGHSYGGLLVLHALLTRPQAFDDYAAASPSLWWNQGVVSAESQALAQRLNGSRPRLLLMRGDLEPASPASVSPSKEASDTAFKTLVGSLQQVHGLQVRQQTFAGLGHGPMLPASLRYTLQMLSQGSHARQSGSPSSSSVQ</sequence>
<protein>
    <submittedName>
        <fullName evidence="4">Alpha/beta hydrolase</fullName>
    </submittedName>
</protein>
<dbReference type="InterPro" id="IPR052558">
    <property type="entry name" value="Siderophore_Hydrolase_D"/>
</dbReference>
<dbReference type="Gene3D" id="3.40.50.1820">
    <property type="entry name" value="alpha/beta hydrolase"/>
    <property type="match status" value="1"/>
</dbReference>
<feature type="signal peptide" evidence="3">
    <location>
        <begin position="1"/>
        <end position="18"/>
    </location>
</feature>
<dbReference type="PANTHER" id="PTHR40841">
    <property type="entry name" value="SIDEROPHORE TRIACETYLFUSARININE C ESTERASE"/>
    <property type="match status" value="1"/>
</dbReference>
<dbReference type="RefSeq" id="WP_065943761.1">
    <property type="nucleotide sequence ID" value="NZ_BMNU01000004.1"/>
</dbReference>
<dbReference type="EMBL" id="VUOL01000003">
    <property type="protein sequence ID" value="KAA2231958.1"/>
    <property type="molecule type" value="Genomic_DNA"/>
</dbReference>
<evidence type="ECO:0000256" key="1">
    <source>
        <dbReference type="ARBA" id="ARBA00005622"/>
    </source>
</evidence>
<name>A0A5B2UZN7_9PSED</name>
<keyword evidence="6" id="KW-1185">Reference proteome</keyword>
<dbReference type="InterPro" id="IPR029058">
    <property type="entry name" value="AB_hydrolase_fold"/>
</dbReference>
<dbReference type="Pfam" id="PF00756">
    <property type="entry name" value="Esterase"/>
    <property type="match status" value="1"/>
</dbReference>
<dbReference type="InterPro" id="IPR000801">
    <property type="entry name" value="Esterase-like"/>
</dbReference>
<evidence type="ECO:0000313" key="4">
    <source>
        <dbReference type="EMBL" id="KAA2231958.1"/>
    </source>
</evidence>
<reference evidence="4 7" key="2">
    <citation type="submission" date="2019-09" db="EMBL/GenBank/DDBJ databases">
        <title>Draft genome sequence of Pseudomonas brenneri CCUG 51514(T).</title>
        <authorList>
            <person name="Tunovic T."/>
            <person name="Pineiro-Iglesias B."/>
            <person name="Unosson C."/>
            <person name="Inganas E."/>
            <person name="Ohlen M."/>
            <person name="Cardew S."/>
            <person name="Jensie-Markopoulos S."/>
            <person name="Salva-Serra F."/>
            <person name="Jaen-Luchoro D."/>
            <person name="Svensson-Stadler L."/>
            <person name="Chun J."/>
            <person name="Moore E."/>
        </authorList>
    </citation>
    <scope>NUCLEOTIDE SEQUENCE [LARGE SCALE GENOMIC DNA]</scope>
    <source>
        <strain evidence="4 7">CCUG 51514</strain>
    </source>
</reference>
<accession>A0A5B2UZN7</accession>